<evidence type="ECO:0000313" key="2">
    <source>
        <dbReference type="Proteomes" id="UP001220022"/>
    </source>
</evidence>
<reference evidence="1 2" key="1">
    <citation type="submission" date="2023-03" db="EMBL/GenBank/DDBJ databases">
        <title>Draft genome sequence of type strain Streptomyces ferralitis JCM 14344.</title>
        <authorList>
            <person name="Klaysubun C."/>
            <person name="Duangmal K."/>
        </authorList>
    </citation>
    <scope>NUCLEOTIDE SEQUENCE [LARGE SCALE GENOMIC DNA]</scope>
    <source>
        <strain evidence="1 2">JCM 14344</strain>
    </source>
</reference>
<evidence type="ECO:0000313" key="1">
    <source>
        <dbReference type="EMBL" id="MDF2259816.1"/>
    </source>
</evidence>
<comment type="caution">
    <text evidence="1">The sequence shown here is derived from an EMBL/GenBank/DDBJ whole genome shotgun (WGS) entry which is preliminary data.</text>
</comment>
<name>A0ABT5Z8D7_9ACTN</name>
<organism evidence="1 2">
    <name type="scientific">Streptantibioticus ferralitis</name>
    <dbReference type="NCBI Taxonomy" id="236510"/>
    <lineage>
        <taxon>Bacteria</taxon>
        <taxon>Bacillati</taxon>
        <taxon>Actinomycetota</taxon>
        <taxon>Actinomycetes</taxon>
        <taxon>Kitasatosporales</taxon>
        <taxon>Streptomycetaceae</taxon>
        <taxon>Streptantibioticus</taxon>
    </lineage>
</organism>
<accession>A0ABT5Z8D7</accession>
<sequence>MDALLWQLADEYVTFVGDRPQEFQRAGDLVVAGAVVFSEPDPAEWSTCGGVPHGKHPVYIGVARLSEETAAAGAAYVSMAVIPLADPEVIARATFEDAYEDAQPLTHEIGLLWDDAAMDSLRFSGPRPADYPDLDAFLTHAASELAAAQAAGRAPWVDITVNPDTGSNVLAFPVQAENASCYEGRDENGELVCLVLTAE</sequence>
<dbReference type="Proteomes" id="UP001220022">
    <property type="component" value="Unassembled WGS sequence"/>
</dbReference>
<dbReference type="EMBL" id="JARHTQ010000026">
    <property type="protein sequence ID" value="MDF2259816.1"/>
    <property type="molecule type" value="Genomic_DNA"/>
</dbReference>
<gene>
    <name evidence="1" type="ORF">P2L57_30050</name>
</gene>
<dbReference type="RefSeq" id="WP_275819796.1">
    <property type="nucleotide sequence ID" value="NZ_BAAANM010000002.1"/>
</dbReference>
<protein>
    <submittedName>
        <fullName evidence="1">Uncharacterized protein</fullName>
    </submittedName>
</protein>
<keyword evidence="2" id="KW-1185">Reference proteome</keyword>
<proteinExistence type="predicted"/>